<reference evidence="12 13" key="1">
    <citation type="journal article" date="2021" name="bioRxiv">
        <title>The Gossypium anomalum genome as a resource for cotton improvement and evolutionary analysis of hybrid incompatibility.</title>
        <authorList>
            <person name="Grover C.E."/>
            <person name="Yuan D."/>
            <person name="Arick M.A."/>
            <person name="Miller E.R."/>
            <person name="Hu G."/>
            <person name="Peterson D.G."/>
            <person name="Wendel J.F."/>
            <person name="Udall J.A."/>
        </authorList>
    </citation>
    <scope>NUCLEOTIDE SEQUENCE [LARGE SCALE GENOMIC DNA]</scope>
    <source>
        <strain evidence="12">JFW-Udall</strain>
        <tissue evidence="12">Leaf</tissue>
    </source>
</reference>
<keyword evidence="7 10" id="KW-1133">Transmembrane helix</keyword>
<dbReference type="CDD" id="cd17361">
    <property type="entry name" value="MFS_STP"/>
    <property type="match status" value="1"/>
</dbReference>
<dbReference type="InterPro" id="IPR020846">
    <property type="entry name" value="MFS_dom"/>
</dbReference>
<keyword evidence="4" id="KW-0762">Sugar transport</keyword>
<keyword evidence="13" id="KW-1185">Reference proteome</keyword>
<feature type="transmembrane region" description="Helical" evidence="10">
    <location>
        <begin position="247"/>
        <end position="266"/>
    </location>
</feature>
<evidence type="ECO:0000256" key="2">
    <source>
        <dbReference type="ARBA" id="ARBA00010992"/>
    </source>
</evidence>
<evidence type="ECO:0000259" key="11">
    <source>
        <dbReference type="PROSITE" id="PS50850"/>
    </source>
</evidence>
<dbReference type="GO" id="GO:0015145">
    <property type="term" value="F:monosaccharide transmembrane transporter activity"/>
    <property type="evidence" value="ECO:0007669"/>
    <property type="project" value="InterPro"/>
</dbReference>
<feature type="transmembrane region" description="Helical" evidence="10">
    <location>
        <begin position="216"/>
        <end position="235"/>
    </location>
</feature>
<evidence type="ECO:0000313" key="13">
    <source>
        <dbReference type="Proteomes" id="UP000701853"/>
    </source>
</evidence>
<accession>A0A8J5YYW7</accession>
<evidence type="ECO:0000256" key="8">
    <source>
        <dbReference type="ARBA" id="ARBA00023136"/>
    </source>
</evidence>
<evidence type="ECO:0000256" key="4">
    <source>
        <dbReference type="ARBA" id="ARBA00022597"/>
    </source>
</evidence>
<feature type="transmembrane region" description="Helical" evidence="10">
    <location>
        <begin position="429"/>
        <end position="450"/>
    </location>
</feature>
<dbReference type="InterPro" id="IPR005828">
    <property type="entry name" value="MFS_sugar_transport-like"/>
</dbReference>
<evidence type="ECO:0000313" key="12">
    <source>
        <dbReference type="EMBL" id="KAG8490858.1"/>
    </source>
</evidence>
<dbReference type="Proteomes" id="UP000701853">
    <property type="component" value="Chromosome 6"/>
</dbReference>
<feature type="domain" description="Major facilitator superfamily (MFS) profile" evidence="11">
    <location>
        <begin position="26"/>
        <end position="522"/>
    </location>
</feature>
<feature type="transmembrane region" description="Helical" evidence="10">
    <location>
        <begin position="19"/>
        <end position="39"/>
    </location>
</feature>
<dbReference type="AlphaFoldDB" id="A0A8J5YYW7"/>
<evidence type="ECO:0000256" key="6">
    <source>
        <dbReference type="ARBA" id="ARBA00022847"/>
    </source>
</evidence>
<dbReference type="InterPro" id="IPR044778">
    <property type="entry name" value="MFS_STP/MST-like_plant"/>
</dbReference>
<gene>
    <name evidence="12" type="ORF">CXB51_014072</name>
</gene>
<dbReference type="GO" id="GO:0016020">
    <property type="term" value="C:membrane"/>
    <property type="evidence" value="ECO:0007669"/>
    <property type="project" value="UniProtKB-SubCell"/>
</dbReference>
<dbReference type="NCBIfam" id="TIGR00879">
    <property type="entry name" value="SP"/>
    <property type="match status" value="1"/>
</dbReference>
<evidence type="ECO:0000256" key="7">
    <source>
        <dbReference type="ARBA" id="ARBA00022989"/>
    </source>
</evidence>
<feature type="transmembrane region" description="Helical" evidence="10">
    <location>
        <begin position="470"/>
        <end position="492"/>
    </location>
</feature>
<evidence type="ECO:0000256" key="3">
    <source>
        <dbReference type="ARBA" id="ARBA00022448"/>
    </source>
</evidence>
<dbReference type="EMBL" id="JAHUZN010000006">
    <property type="protein sequence ID" value="KAG8490858.1"/>
    <property type="molecule type" value="Genomic_DNA"/>
</dbReference>
<evidence type="ECO:0000256" key="10">
    <source>
        <dbReference type="SAM" id="Phobius"/>
    </source>
</evidence>
<sequence>MPAAGGIGPGNGKEYPGNLTPFVTITCIVAAMGGLIFGYDIGISGGVTTMTPFLQKFFREVWKKKEANKSTNQYCQYDSQTLTMFTSSLYLAALLASLVASTVTRKLGRRLSMLFGGLLFFAGALINGFAKAVWMLIVGRLLLGFGIGFANQSCFLDGSKISVRDLNCGRGRVFGCVAFVAVADITNAIAVITGIASVPLYLSEMAPYKYRGALNIGFQLSITVGILIANVLNYFFAKIKGGWGWRLSLGGAMVPALIITVGSLVLPDTPNSMIERGRTEEARAKFKKIRGEDDVDEEFRDLVSASDASKLVEHPWRNLLQRKYRPHLTTAILIPFFQQLTGINVIMFYAPVLFNTIGFGEDASLMSAVITGVVNVAATLVSIYGVDKWGRRFLFLEGGVQILICQAVVAACIGAKFGTNGNPGDLPKWYAIVVVLFICVYVAGFAWSWGPLGWLVPSEIFPLEIRSAAQSINVSVNMMFTFLVAQVFLTMLCHLKFGLFMFFAIFVVIMSIFVYYFLPETKGIPIEEMNQVWKSHWYWSRFMEDLDYPINGNLEMIKGGQGPKLV</sequence>
<dbReference type="Pfam" id="PF00083">
    <property type="entry name" value="Sugar_tr"/>
    <property type="match status" value="2"/>
</dbReference>
<dbReference type="SUPFAM" id="SSF103473">
    <property type="entry name" value="MFS general substrate transporter"/>
    <property type="match status" value="2"/>
</dbReference>
<feature type="transmembrane region" description="Helical" evidence="10">
    <location>
        <begin position="398"/>
        <end position="417"/>
    </location>
</feature>
<evidence type="ECO:0000256" key="1">
    <source>
        <dbReference type="ARBA" id="ARBA00004141"/>
    </source>
</evidence>
<proteinExistence type="inferred from homology"/>
<dbReference type="PROSITE" id="PS50850">
    <property type="entry name" value="MFS"/>
    <property type="match status" value="1"/>
</dbReference>
<comment type="subcellular location">
    <subcellularLocation>
        <location evidence="1">Membrane</location>
        <topology evidence="1">Multi-pass membrane protein</topology>
    </subcellularLocation>
</comment>
<dbReference type="PRINTS" id="PR00171">
    <property type="entry name" value="SUGRTRNSPORT"/>
</dbReference>
<organism evidence="12 13">
    <name type="scientific">Gossypium anomalum</name>
    <dbReference type="NCBI Taxonomy" id="47600"/>
    <lineage>
        <taxon>Eukaryota</taxon>
        <taxon>Viridiplantae</taxon>
        <taxon>Streptophyta</taxon>
        <taxon>Embryophyta</taxon>
        <taxon>Tracheophyta</taxon>
        <taxon>Spermatophyta</taxon>
        <taxon>Magnoliopsida</taxon>
        <taxon>eudicotyledons</taxon>
        <taxon>Gunneridae</taxon>
        <taxon>Pentapetalae</taxon>
        <taxon>rosids</taxon>
        <taxon>malvids</taxon>
        <taxon>Malvales</taxon>
        <taxon>Malvaceae</taxon>
        <taxon>Malvoideae</taxon>
        <taxon>Gossypium</taxon>
    </lineage>
</organism>
<feature type="transmembrane region" description="Helical" evidence="10">
    <location>
        <begin position="332"/>
        <end position="353"/>
    </location>
</feature>
<dbReference type="OrthoDB" id="5296287at2759"/>
<keyword evidence="6" id="KW-0769">Symport</keyword>
<keyword evidence="5 10" id="KW-0812">Transmembrane</keyword>
<feature type="transmembrane region" description="Helical" evidence="10">
    <location>
        <begin position="173"/>
        <end position="196"/>
    </location>
</feature>
<dbReference type="InterPro" id="IPR036259">
    <property type="entry name" value="MFS_trans_sf"/>
</dbReference>
<protein>
    <recommendedName>
        <fullName evidence="11">Major facilitator superfamily (MFS) profile domain-containing protein</fullName>
    </recommendedName>
</protein>
<dbReference type="GO" id="GO:0015293">
    <property type="term" value="F:symporter activity"/>
    <property type="evidence" value="ECO:0007669"/>
    <property type="project" value="UniProtKB-KW"/>
</dbReference>
<name>A0A8J5YYW7_9ROSI</name>
<dbReference type="PROSITE" id="PS00216">
    <property type="entry name" value="SUGAR_TRANSPORT_1"/>
    <property type="match status" value="1"/>
</dbReference>
<feature type="transmembrane region" description="Helical" evidence="10">
    <location>
        <begin position="82"/>
        <end position="100"/>
    </location>
</feature>
<keyword evidence="8 10" id="KW-0472">Membrane</keyword>
<dbReference type="PANTHER" id="PTHR23500">
    <property type="entry name" value="SOLUTE CARRIER FAMILY 2, FACILITATED GLUCOSE TRANSPORTER"/>
    <property type="match status" value="1"/>
</dbReference>
<comment type="caution">
    <text evidence="12">The sequence shown here is derived from an EMBL/GenBank/DDBJ whole genome shotgun (WGS) entry which is preliminary data.</text>
</comment>
<comment type="similarity">
    <text evidence="2 9">Belongs to the major facilitator superfamily. Sugar transporter (TC 2.A.1.1) family.</text>
</comment>
<keyword evidence="3 9" id="KW-0813">Transport</keyword>
<dbReference type="PANTHER" id="PTHR23500:SF574">
    <property type="entry name" value="SUGAR TRANSPORT PROTEIN 1"/>
    <property type="match status" value="1"/>
</dbReference>
<evidence type="ECO:0000256" key="9">
    <source>
        <dbReference type="RuleBase" id="RU003346"/>
    </source>
</evidence>
<feature type="transmembrane region" description="Helical" evidence="10">
    <location>
        <begin position="499"/>
        <end position="518"/>
    </location>
</feature>
<dbReference type="InterPro" id="IPR005829">
    <property type="entry name" value="Sugar_transporter_CS"/>
</dbReference>
<dbReference type="Gene3D" id="1.20.1250.20">
    <property type="entry name" value="MFS general substrate transporter like domains"/>
    <property type="match status" value="1"/>
</dbReference>
<dbReference type="InterPro" id="IPR045262">
    <property type="entry name" value="STP/PLT_plant"/>
</dbReference>
<feature type="transmembrane region" description="Helical" evidence="10">
    <location>
        <begin position="365"/>
        <end position="386"/>
    </location>
</feature>
<evidence type="ECO:0000256" key="5">
    <source>
        <dbReference type="ARBA" id="ARBA00022692"/>
    </source>
</evidence>
<dbReference type="InterPro" id="IPR003663">
    <property type="entry name" value="Sugar/inositol_transpt"/>
</dbReference>